<reference evidence="2 3" key="1">
    <citation type="submission" date="2017-06" db="EMBL/GenBank/DDBJ databases">
        <title>Genome sequencing of cyanobaciteial culture collection at National Institute for Environmental Studies (NIES).</title>
        <authorList>
            <person name="Hirose Y."/>
            <person name="Shimura Y."/>
            <person name="Fujisawa T."/>
            <person name="Nakamura Y."/>
            <person name="Kawachi M."/>
        </authorList>
    </citation>
    <scope>NUCLEOTIDE SEQUENCE [LARGE SCALE GENOMIC DNA]</scope>
    <source>
        <strain evidence="2 3">NIES-267</strain>
    </source>
</reference>
<feature type="compositionally biased region" description="Polar residues" evidence="1">
    <location>
        <begin position="1"/>
        <end position="13"/>
    </location>
</feature>
<evidence type="ECO:0000313" key="3">
    <source>
        <dbReference type="Proteomes" id="UP000218418"/>
    </source>
</evidence>
<evidence type="ECO:0000313" key="2">
    <source>
        <dbReference type="EMBL" id="BAY84579.1"/>
    </source>
</evidence>
<sequence length="49" mass="5278">MVNLQNQMFNQLETKPGGASGISTGAVTRFTVISKLWGRDGVEEGHLSD</sequence>
<dbReference type="AlphaFoldDB" id="A0A1Z4LTN1"/>
<gene>
    <name evidence="2" type="ORF">NIES267_40750</name>
</gene>
<protein>
    <submittedName>
        <fullName evidence="2">Uncharacterized protein</fullName>
    </submittedName>
</protein>
<evidence type="ECO:0000256" key="1">
    <source>
        <dbReference type="SAM" id="MobiDB-lite"/>
    </source>
</evidence>
<dbReference type="EMBL" id="AP018227">
    <property type="protein sequence ID" value="BAY84579.1"/>
    <property type="molecule type" value="Genomic_DNA"/>
</dbReference>
<accession>A0A1Z4LTN1</accession>
<feature type="region of interest" description="Disordered" evidence="1">
    <location>
        <begin position="1"/>
        <end position="20"/>
    </location>
</feature>
<name>A0A1Z4LTN1_9CYAN</name>
<organism evidence="2 3">
    <name type="scientific">Calothrix parasitica NIES-267</name>
    <dbReference type="NCBI Taxonomy" id="1973488"/>
    <lineage>
        <taxon>Bacteria</taxon>
        <taxon>Bacillati</taxon>
        <taxon>Cyanobacteriota</taxon>
        <taxon>Cyanophyceae</taxon>
        <taxon>Nostocales</taxon>
        <taxon>Calotrichaceae</taxon>
        <taxon>Calothrix</taxon>
    </lineage>
</organism>
<proteinExistence type="predicted"/>
<keyword evidence="3" id="KW-1185">Reference proteome</keyword>
<dbReference type="Proteomes" id="UP000218418">
    <property type="component" value="Chromosome"/>
</dbReference>